<dbReference type="GO" id="GO:0006384">
    <property type="term" value="P:transcription initiation at RNA polymerase III promoter"/>
    <property type="evidence" value="ECO:0007669"/>
    <property type="project" value="TreeGrafter"/>
</dbReference>
<dbReference type="GO" id="GO:0003677">
    <property type="term" value="F:DNA binding"/>
    <property type="evidence" value="ECO:0007669"/>
    <property type="project" value="InterPro"/>
</dbReference>
<reference evidence="8 9" key="2">
    <citation type="journal article" date="2014" name="J. Gen. Appl. Microbiol.">
        <title>The early diverging ascomycetous budding yeast Saitoella complicata has three histone deacetylases belonging to the Clr6, Hos2, and Rpd3 lineages.</title>
        <authorList>
            <person name="Nishida H."/>
            <person name="Matsumoto T."/>
            <person name="Kondo S."/>
            <person name="Hamamoto M."/>
            <person name="Yoshikawa H."/>
        </authorList>
    </citation>
    <scope>NUCLEOTIDE SEQUENCE [LARGE SCALE GENOMIC DNA]</scope>
    <source>
        <strain evidence="8 9">NRRL Y-17804</strain>
    </source>
</reference>
<evidence type="ECO:0000313" key="9">
    <source>
        <dbReference type="Proteomes" id="UP000033140"/>
    </source>
</evidence>
<dbReference type="Gene3D" id="2.40.50.140">
    <property type="entry name" value="Nucleic acid-binding proteins"/>
    <property type="match status" value="1"/>
</dbReference>
<dbReference type="FunFam" id="2.40.50.140:FF:000221">
    <property type="entry name" value="DNA-directed RNA polymerase III subunit"/>
    <property type="match status" value="1"/>
</dbReference>
<evidence type="ECO:0000256" key="1">
    <source>
        <dbReference type="ARBA" id="ARBA00004123"/>
    </source>
</evidence>
<evidence type="ECO:0000256" key="3">
    <source>
        <dbReference type="ARBA" id="ARBA00022478"/>
    </source>
</evidence>
<evidence type="ECO:0000256" key="5">
    <source>
        <dbReference type="ARBA" id="ARBA00023242"/>
    </source>
</evidence>
<dbReference type="Gene3D" id="3.30.1490.120">
    <property type="entry name" value="RNA polymerase Rpb7-like, N-terminal domain"/>
    <property type="match status" value="1"/>
</dbReference>
<dbReference type="InterPro" id="IPR012340">
    <property type="entry name" value="NA-bd_OB-fold"/>
</dbReference>
<dbReference type="InterPro" id="IPR045113">
    <property type="entry name" value="Rpb7-like"/>
</dbReference>
<dbReference type="STRING" id="698492.A0A0E9NRF7"/>
<dbReference type="PANTHER" id="PTHR12709:SF1">
    <property type="entry name" value="DNA-DIRECTED RNA POLYMERASE III SUBUNIT RPC8"/>
    <property type="match status" value="1"/>
</dbReference>
<dbReference type="Pfam" id="PF03876">
    <property type="entry name" value="SHS2_Rpb7-N"/>
    <property type="match status" value="1"/>
</dbReference>
<proteinExistence type="inferred from homology"/>
<dbReference type="AlphaFoldDB" id="A0A0E9NRF7"/>
<feature type="domain" description="S1 motif" evidence="7">
    <location>
        <begin position="137"/>
        <end position="203"/>
    </location>
</feature>
<dbReference type="Pfam" id="PF08292">
    <property type="entry name" value="RNA_pol_Rbc25"/>
    <property type="match status" value="1"/>
</dbReference>
<dbReference type="InterPro" id="IPR036898">
    <property type="entry name" value="RNA_pol_Rpb7-like_N_sf"/>
</dbReference>
<dbReference type="InterPro" id="IPR005576">
    <property type="entry name" value="Rpb7-like_N"/>
</dbReference>
<dbReference type="GO" id="GO:0005666">
    <property type="term" value="C:RNA polymerase III complex"/>
    <property type="evidence" value="ECO:0007669"/>
    <property type="project" value="TreeGrafter"/>
</dbReference>
<dbReference type="Proteomes" id="UP000033140">
    <property type="component" value="Unassembled WGS sequence"/>
</dbReference>
<dbReference type="InterPro" id="IPR003029">
    <property type="entry name" value="S1_domain"/>
</dbReference>
<dbReference type="EMBL" id="BACD03000069">
    <property type="protein sequence ID" value="GAO52439.1"/>
    <property type="molecule type" value="Genomic_DNA"/>
</dbReference>
<dbReference type="InterPro" id="IPR013238">
    <property type="entry name" value="RNA_pol_III_Rbc25"/>
</dbReference>
<keyword evidence="9" id="KW-1185">Reference proteome</keyword>
<evidence type="ECO:0000259" key="7">
    <source>
        <dbReference type="PROSITE" id="PS50126"/>
    </source>
</evidence>
<sequence length="251" mass="28429">MKIHKTKHQQKTVYETREARKTKGTIIAAYRFINHQVRLFKSPRNGPDRSKNTVAMFMLSTLSDVIPIQPKHFNRPTHVTLEDAINAKYANRVLQSIGLCIALHSILSSADGTIKYGDGNSYVQVEFNLIVWRPFRGEVLVGRIKGVGAEGIKVSLGFFEDIFIPASELFEGTEFDATQGGWIWHQEDIDLFLDVDDTIRFRVEDEVFTDKRPMTGRAAEEGAELLEDGIPPYQVIGSCSREGLGNVKWWE</sequence>
<evidence type="ECO:0000256" key="4">
    <source>
        <dbReference type="ARBA" id="ARBA00023163"/>
    </source>
</evidence>
<dbReference type="CDD" id="cd04330">
    <property type="entry name" value="RNAP_III_Rpc25_N"/>
    <property type="match status" value="1"/>
</dbReference>
<evidence type="ECO:0000256" key="2">
    <source>
        <dbReference type="ARBA" id="ARBA00009307"/>
    </source>
</evidence>
<dbReference type="PANTHER" id="PTHR12709">
    <property type="entry name" value="DNA-DIRECTED RNA POLYMERASE II, III"/>
    <property type="match status" value="1"/>
</dbReference>
<comment type="caution">
    <text evidence="8">The sequence shown here is derived from an EMBL/GenBank/DDBJ whole genome shotgun (WGS) entry which is preliminary data.</text>
</comment>
<dbReference type="SUPFAM" id="SSF50249">
    <property type="entry name" value="Nucleic acid-binding proteins"/>
    <property type="match status" value="1"/>
</dbReference>
<organism evidence="8 9">
    <name type="scientific">Saitoella complicata (strain BCRC 22490 / CBS 7301 / JCM 7358 / NBRC 10748 / NRRL Y-17804)</name>
    <dbReference type="NCBI Taxonomy" id="698492"/>
    <lineage>
        <taxon>Eukaryota</taxon>
        <taxon>Fungi</taxon>
        <taxon>Dikarya</taxon>
        <taxon>Ascomycota</taxon>
        <taxon>Taphrinomycotina</taxon>
        <taxon>Taphrinomycotina incertae sedis</taxon>
        <taxon>Saitoella</taxon>
    </lineage>
</organism>
<name>A0A0E9NRF7_SAICN</name>
<keyword evidence="5 6" id="KW-0539">Nucleus</keyword>
<keyword evidence="3 6" id="KW-0240">DNA-directed RNA polymerase</keyword>
<reference evidence="8 9" key="3">
    <citation type="journal article" date="2015" name="Genome Announc.">
        <title>Draft Genome Sequence of the Archiascomycetous Yeast Saitoella complicata.</title>
        <authorList>
            <person name="Yamauchi K."/>
            <person name="Kondo S."/>
            <person name="Hamamoto M."/>
            <person name="Takahashi Y."/>
            <person name="Ogura Y."/>
            <person name="Hayashi T."/>
            <person name="Nishida H."/>
        </authorList>
    </citation>
    <scope>NUCLEOTIDE SEQUENCE [LARGE SCALE GENOMIC DNA]</scope>
    <source>
        <strain evidence="8 9">NRRL Y-17804</strain>
    </source>
</reference>
<dbReference type="PROSITE" id="PS50126">
    <property type="entry name" value="S1"/>
    <property type="match status" value="1"/>
</dbReference>
<dbReference type="NCBIfam" id="TIGR00448">
    <property type="entry name" value="rpoE"/>
    <property type="match status" value="1"/>
</dbReference>
<dbReference type="GO" id="GO:0003899">
    <property type="term" value="F:DNA-directed RNA polymerase activity"/>
    <property type="evidence" value="ECO:0007669"/>
    <property type="project" value="InterPro"/>
</dbReference>
<protein>
    <recommendedName>
        <fullName evidence="6">DNA-directed RNA polymerase subunit</fullName>
    </recommendedName>
</protein>
<accession>A0A0E9NRF7</accession>
<comment type="function">
    <text evidence="6">DNA-dependent RNA polymerase which catalyzes the transcription of DNA into RNA using the four ribonucleoside triphosphates as substrates.</text>
</comment>
<keyword evidence="4 6" id="KW-0804">Transcription</keyword>
<evidence type="ECO:0000313" key="8">
    <source>
        <dbReference type="EMBL" id="GAO52439.1"/>
    </source>
</evidence>
<gene>
    <name evidence="8" type="ORF">G7K_6515-t1</name>
</gene>
<dbReference type="OMA" id="LGPTLWW"/>
<comment type="subcellular location">
    <subcellularLocation>
        <location evidence="1 6">Nucleus</location>
    </subcellularLocation>
</comment>
<dbReference type="SUPFAM" id="SSF88798">
    <property type="entry name" value="N-terminal, heterodimerisation domain of RBP7 (RpoE)"/>
    <property type="match status" value="1"/>
</dbReference>
<evidence type="ECO:0000256" key="6">
    <source>
        <dbReference type="RuleBase" id="RU369086"/>
    </source>
</evidence>
<reference evidence="8 9" key="1">
    <citation type="journal article" date="2011" name="J. Gen. Appl. Microbiol.">
        <title>Draft genome sequencing of the enigmatic yeast Saitoella complicata.</title>
        <authorList>
            <person name="Nishida H."/>
            <person name="Hamamoto M."/>
            <person name="Sugiyama J."/>
        </authorList>
    </citation>
    <scope>NUCLEOTIDE SEQUENCE [LARGE SCALE GENOMIC DNA]</scope>
    <source>
        <strain evidence="8 9">NRRL Y-17804</strain>
    </source>
</reference>
<comment type="similarity">
    <text evidence="2">Belongs to the eukaryotic RPB7/RPC8 RNA polymerase subunit family.</text>
</comment>
<dbReference type="InterPro" id="IPR004519">
    <property type="entry name" value="RNAP_E/RPC8"/>
</dbReference>